<organism evidence="1 2">
    <name type="scientific">Trachymyrmex septentrionalis</name>
    <dbReference type="NCBI Taxonomy" id="34720"/>
    <lineage>
        <taxon>Eukaryota</taxon>
        <taxon>Metazoa</taxon>
        <taxon>Ecdysozoa</taxon>
        <taxon>Arthropoda</taxon>
        <taxon>Hexapoda</taxon>
        <taxon>Insecta</taxon>
        <taxon>Pterygota</taxon>
        <taxon>Neoptera</taxon>
        <taxon>Endopterygota</taxon>
        <taxon>Hymenoptera</taxon>
        <taxon>Apocrita</taxon>
        <taxon>Aculeata</taxon>
        <taxon>Formicoidea</taxon>
        <taxon>Formicidae</taxon>
        <taxon>Myrmicinae</taxon>
        <taxon>Trachymyrmex</taxon>
    </lineage>
</organism>
<evidence type="ECO:0000313" key="2">
    <source>
        <dbReference type="Proteomes" id="UP000078541"/>
    </source>
</evidence>
<name>A0A195F3F7_9HYME</name>
<gene>
    <name evidence="1" type="ORF">ALC56_11107</name>
</gene>
<evidence type="ECO:0000313" key="1">
    <source>
        <dbReference type="EMBL" id="KYN34619.1"/>
    </source>
</evidence>
<keyword evidence="2" id="KW-1185">Reference proteome</keyword>
<protein>
    <submittedName>
        <fullName evidence="1">Uncharacterized protein</fullName>
    </submittedName>
</protein>
<dbReference type="EMBL" id="KQ981856">
    <property type="protein sequence ID" value="KYN34619.1"/>
    <property type="molecule type" value="Genomic_DNA"/>
</dbReference>
<accession>A0A195F3F7</accession>
<reference evidence="1 2" key="1">
    <citation type="submission" date="2016-03" db="EMBL/GenBank/DDBJ databases">
        <title>Trachymyrmex septentrionalis WGS genome.</title>
        <authorList>
            <person name="Nygaard S."/>
            <person name="Hu H."/>
            <person name="Boomsma J."/>
            <person name="Zhang G."/>
        </authorList>
    </citation>
    <scope>NUCLEOTIDE SEQUENCE [LARGE SCALE GENOMIC DNA]</scope>
    <source>
        <strain evidence="1">Tsep2-gDNA-1</strain>
        <tissue evidence="1">Whole body</tissue>
    </source>
</reference>
<dbReference type="Proteomes" id="UP000078541">
    <property type="component" value="Unassembled WGS sequence"/>
</dbReference>
<proteinExistence type="predicted"/>
<dbReference type="AlphaFoldDB" id="A0A195F3F7"/>
<sequence length="257" mass="29243">MLKHSGAIGSLIDGIKRCIRVTYTYISKVDSPPTIIILAVAVAQRVTYACTHVCYLGGFISALACGIFPRDERTMSVAKRKARAALGRKYMGKPTGMRFRGETTRRKGLNLQILQQNCSFREFKFPPDMTFIFFVHVGYIYRMKAFRSCTNIVFLVSRAILICLVSRVLRKRYQLDSFAPTDEPARAGSYLQRNHRDISRFVGPRNARGVNHWVWSVTRERVTWLSTRNPRSTLLPPARAAERDDEAGRRLLLPAAL</sequence>